<dbReference type="PROSITE" id="PS51318">
    <property type="entry name" value="TAT"/>
    <property type="match status" value="1"/>
</dbReference>
<keyword evidence="2" id="KW-0813">Transport</keyword>
<comment type="caution">
    <text evidence="8">The sequence shown here is derived from an EMBL/GenBank/DDBJ whole genome shotgun (WGS) entry which is preliminary data.</text>
</comment>
<keyword evidence="4" id="KW-0997">Cell inner membrane</keyword>
<sequence>MTTPSIPVNPSRREFLQRTAAVAAAGSAVTLPGGAWAAGSDAPEKKEVRIGFIPLTDCASVVMASVMKFDEKYGIKIIPSKESSWASVRDKLVNGELDAAHVLYGLVYGVHLGVGGPKKDMAVLMTLNNNGQAITLSKKLADKGAVDAASLAKLMSSDKREYTFAQTFPTGTHAMWLYYWLASAGINPMSDAKVITVPPPQMVANMRVGNMDGFCVGEPWNHRAIIDGIGVTAATTQDIWKDHPEKVLGTTAEFVQKNPNTARAMIMAILDASRWIDTGLQNKMKMAETIAEKSYVNTSVDAINQRILGRYQNGLGKTWDDPNHMKFFNDGAVNYPYLSDGMWFLTQHRRWGLLKSDPDYLAVAKAVNQTALYKEAAAQVKASVPKSDMRSSKLIDGVVWDGTNPAKYAASFKIKAA</sequence>
<evidence type="ECO:0000313" key="8">
    <source>
        <dbReference type="EMBL" id="NRT56393.1"/>
    </source>
</evidence>
<dbReference type="Gene3D" id="3.40.190.10">
    <property type="entry name" value="Periplasmic binding protein-like II"/>
    <property type="match status" value="2"/>
</dbReference>
<evidence type="ECO:0000256" key="6">
    <source>
        <dbReference type="ARBA" id="ARBA00023136"/>
    </source>
</evidence>
<keyword evidence="9" id="KW-1185">Reference proteome</keyword>
<dbReference type="InterPro" id="IPR019546">
    <property type="entry name" value="TAT_signal_bac_arc"/>
</dbReference>
<comment type="subcellular location">
    <subcellularLocation>
        <location evidence="1">Endomembrane system</location>
    </subcellularLocation>
</comment>
<name>A0ABX2G4N8_9BURK</name>
<dbReference type="SUPFAM" id="SSF53850">
    <property type="entry name" value="Periplasmic binding protein-like II"/>
    <property type="match status" value="1"/>
</dbReference>
<evidence type="ECO:0000313" key="9">
    <source>
        <dbReference type="Proteomes" id="UP001516061"/>
    </source>
</evidence>
<protein>
    <submittedName>
        <fullName evidence="8">Nitrate/nitrite transport system substrate-binding protein</fullName>
    </submittedName>
</protein>
<keyword evidence="3" id="KW-1003">Cell membrane</keyword>
<evidence type="ECO:0000256" key="4">
    <source>
        <dbReference type="ARBA" id="ARBA00022519"/>
    </source>
</evidence>
<dbReference type="InterPro" id="IPR006311">
    <property type="entry name" value="TAT_signal"/>
</dbReference>
<evidence type="ECO:0000256" key="7">
    <source>
        <dbReference type="ARBA" id="ARBA00024031"/>
    </source>
</evidence>
<dbReference type="CDD" id="cd13553">
    <property type="entry name" value="PBP2_NrtA_CpmA_like"/>
    <property type="match status" value="1"/>
</dbReference>
<comment type="similarity">
    <text evidence="7">Belongs to the CmpA/NrtA family.</text>
</comment>
<dbReference type="Pfam" id="PF13379">
    <property type="entry name" value="NMT1_2"/>
    <property type="match status" value="1"/>
</dbReference>
<dbReference type="RefSeq" id="WP_173805417.1">
    <property type="nucleotide sequence ID" value="NZ_JABSNM010000008.1"/>
</dbReference>
<evidence type="ECO:0000256" key="1">
    <source>
        <dbReference type="ARBA" id="ARBA00004308"/>
    </source>
</evidence>
<dbReference type="Proteomes" id="UP001516061">
    <property type="component" value="Unassembled WGS sequence"/>
</dbReference>
<dbReference type="InterPro" id="IPR044527">
    <property type="entry name" value="NrtA/CpmA_ABC-bd_dom"/>
</dbReference>
<gene>
    <name evidence="8" type="ORF">HNQ01_002136</name>
</gene>
<dbReference type="NCBIfam" id="TIGR01409">
    <property type="entry name" value="TAT_signal_seq"/>
    <property type="match status" value="1"/>
</dbReference>
<evidence type="ECO:0000256" key="3">
    <source>
        <dbReference type="ARBA" id="ARBA00022475"/>
    </source>
</evidence>
<organism evidence="8 9">
    <name type="scientific">Sphaerotilus uruguayifluvii</name>
    <dbReference type="NCBI Taxonomy" id="2735897"/>
    <lineage>
        <taxon>Bacteria</taxon>
        <taxon>Pseudomonadati</taxon>
        <taxon>Pseudomonadota</taxon>
        <taxon>Betaproteobacteria</taxon>
        <taxon>Burkholderiales</taxon>
        <taxon>Sphaerotilaceae</taxon>
        <taxon>Sphaerotilus</taxon>
    </lineage>
</organism>
<evidence type="ECO:0000256" key="5">
    <source>
        <dbReference type="ARBA" id="ARBA00022729"/>
    </source>
</evidence>
<keyword evidence="5" id="KW-0732">Signal</keyword>
<dbReference type="PANTHER" id="PTHR30024:SF7">
    <property type="entry name" value="NITRATE_NITRITE BINDING PROTEIN NRTA"/>
    <property type="match status" value="1"/>
</dbReference>
<reference evidence="8 9" key="1">
    <citation type="submission" date="2020-05" db="EMBL/GenBank/DDBJ databases">
        <title>Genomic Encyclopedia of Type Strains, Phase IV (KMG-V): Genome sequencing to study the core and pangenomes of soil and plant-associated prokaryotes.</title>
        <authorList>
            <person name="Whitman W."/>
        </authorList>
    </citation>
    <scope>NUCLEOTIDE SEQUENCE [LARGE SCALE GENOMIC DNA]</scope>
    <source>
        <strain evidence="8 9">C29</strain>
    </source>
</reference>
<dbReference type="PANTHER" id="PTHR30024">
    <property type="entry name" value="ALIPHATIC SULFONATES-BINDING PROTEIN-RELATED"/>
    <property type="match status" value="1"/>
</dbReference>
<accession>A0ABX2G4N8</accession>
<keyword evidence="6" id="KW-0472">Membrane</keyword>
<proteinExistence type="inferred from homology"/>
<dbReference type="EMBL" id="JABSNM010000008">
    <property type="protein sequence ID" value="NRT56393.1"/>
    <property type="molecule type" value="Genomic_DNA"/>
</dbReference>
<evidence type="ECO:0000256" key="2">
    <source>
        <dbReference type="ARBA" id="ARBA00022448"/>
    </source>
</evidence>